<dbReference type="InParanoid" id="K9TJ73"/>
<name>K9TJ73_9CYAN</name>
<dbReference type="EMBL" id="CP003607">
    <property type="protein sequence ID" value="AFY82882.1"/>
    <property type="molecule type" value="Genomic_DNA"/>
</dbReference>
<proteinExistence type="predicted"/>
<evidence type="ECO:0000313" key="2">
    <source>
        <dbReference type="Proteomes" id="UP000010367"/>
    </source>
</evidence>
<keyword evidence="2" id="KW-1185">Reference proteome</keyword>
<dbReference type="KEGG" id="oac:Oscil6304_3308"/>
<organism evidence="1 2">
    <name type="scientific">Oscillatoria acuminata PCC 6304</name>
    <dbReference type="NCBI Taxonomy" id="56110"/>
    <lineage>
        <taxon>Bacteria</taxon>
        <taxon>Bacillati</taxon>
        <taxon>Cyanobacteriota</taxon>
        <taxon>Cyanophyceae</taxon>
        <taxon>Oscillatoriophycideae</taxon>
        <taxon>Oscillatoriales</taxon>
        <taxon>Oscillatoriaceae</taxon>
        <taxon>Oscillatoria</taxon>
    </lineage>
</organism>
<dbReference type="HOGENOM" id="CLU_2808269_0_0_3"/>
<dbReference type="AlphaFoldDB" id="K9TJ73"/>
<reference evidence="1 2" key="1">
    <citation type="submission" date="2012-06" db="EMBL/GenBank/DDBJ databases">
        <title>Finished chromosome of genome of Oscillatoria acuminata PCC 6304.</title>
        <authorList>
            <consortium name="US DOE Joint Genome Institute"/>
            <person name="Gugger M."/>
            <person name="Coursin T."/>
            <person name="Rippka R."/>
            <person name="Tandeau De Marsac N."/>
            <person name="Huntemann M."/>
            <person name="Wei C.-L."/>
            <person name="Han J."/>
            <person name="Detter J.C."/>
            <person name="Han C."/>
            <person name="Tapia R."/>
            <person name="Davenport K."/>
            <person name="Daligault H."/>
            <person name="Erkkila T."/>
            <person name="Gu W."/>
            <person name="Munk A.C.C."/>
            <person name="Teshima H."/>
            <person name="Xu Y."/>
            <person name="Chain P."/>
            <person name="Chen A."/>
            <person name="Krypides N."/>
            <person name="Mavromatis K."/>
            <person name="Markowitz V."/>
            <person name="Szeto E."/>
            <person name="Ivanova N."/>
            <person name="Mikhailova N."/>
            <person name="Ovchinnikova G."/>
            <person name="Pagani I."/>
            <person name="Pati A."/>
            <person name="Goodwin L."/>
            <person name="Peters L."/>
            <person name="Pitluck S."/>
            <person name="Woyke T."/>
            <person name="Kerfeld C."/>
        </authorList>
    </citation>
    <scope>NUCLEOTIDE SEQUENCE [LARGE SCALE GENOMIC DNA]</scope>
    <source>
        <strain evidence="1 2">PCC 6304</strain>
    </source>
</reference>
<gene>
    <name evidence="1" type="ORF">Oscil6304_3308</name>
</gene>
<dbReference type="Proteomes" id="UP000010367">
    <property type="component" value="Chromosome"/>
</dbReference>
<accession>K9TJ73</accession>
<evidence type="ECO:0000313" key="1">
    <source>
        <dbReference type="EMBL" id="AFY82882.1"/>
    </source>
</evidence>
<sequence length="67" mass="7676">MIKNRRRSGFTIKKNLEQQDKLILHSSIQVPRLDGINSTQILQTQIMDTHERSSVLNALLPVRGTVH</sequence>
<protein>
    <submittedName>
        <fullName evidence="1">Uncharacterized protein</fullName>
    </submittedName>
</protein>
<dbReference type="RefSeq" id="WP_015149512.1">
    <property type="nucleotide sequence ID" value="NC_019693.1"/>
</dbReference>